<dbReference type="Proteomes" id="UP000196877">
    <property type="component" value="Chromosome"/>
</dbReference>
<evidence type="ECO:0000313" key="2">
    <source>
        <dbReference type="Proteomes" id="UP000196877"/>
    </source>
</evidence>
<sequence>MQAVRVRTEAAGQGLFDKTIEKMWLRLSEAAASAYLRMETLYCSRFNQGRHGFSCTQPLNSCILNVRYIFSPQNEKHFLCLVAKDYKKIFIYMKLSFGVARIYS</sequence>
<dbReference type="EMBL" id="CP021920">
    <property type="protein sequence ID" value="ASB91179.1"/>
    <property type="molecule type" value="Genomic_DNA"/>
</dbReference>
<organism evidence="1 2">
    <name type="scientific">Bacillus sonorensis</name>
    <dbReference type="NCBI Taxonomy" id="119858"/>
    <lineage>
        <taxon>Bacteria</taxon>
        <taxon>Bacillati</taxon>
        <taxon>Bacillota</taxon>
        <taxon>Bacilli</taxon>
        <taxon>Bacillales</taxon>
        <taxon>Bacillaceae</taxon>
        <taxon>Bacillus</taxon>
    </lineage>
</organism>
<evidence type="ECO:0000313" key="1">
    <source>
        <dbReference type="EMBL" id="ASB91179.1"/>
    </source>
</evidence>
<protein>
    <submittedName>
        <fullName evidence="1">Uncharacterized protein</fullName>
    </submittedName>
</protein>
<keyword evidence="2" id="KW-1185">Reference proteome</keyword>
<accession>A0ABN5ANJ5</accession>
<reference evidence="1 2" key="1">
    <citation type="submission" date="2017-06" db="EMBL/GenBank/DDBJ databases">
        <title>Genome sequence of Bacillus sonorensis strain SRCM101395.</title>
        <authorList>
            <person name="Cho S.H."/>
        </authorList>
    </citation>
    <scope>NUCLEOTIDE SEQUENCE [LARGE SCALE GENOMIC DNA]</scope>
    <source>
        <strain evidence="1 2">SRCM101395</strain>
    </source>
</reference>
<gene>
    <name evidence="1" type="ORF">S101395_04691</name>
</gene>
<proteinExistence type="predicted"/>
<name>A0ABN5ANJ5_9BACI</name>